<protein>
    <submittedName>
        <fullName evidence="2">Uncharacterized protein</fullName>
    </submittedName>
</protein>
<organism evidence="2 3">
    <name type="scientific">Meloidogyne enterolobii</name>
    <name type="common">Root-knot nematode worm</name>
    <name type="synonym">Meloidogyne mayaguensis</name>
    <dbReference type="NCBI Taxonomy" id="390850"/>
    <lineage>
        <taxon>Eukaryota</taxon>
        <taxon>Metazoa</taxon>
        <taxon>Ecdysozoa</taxon>
        <taxon>Nematoda</taxon>
        <taxon>Chromadorea</taxon>
        <taxon>Rhabditida</taxon>
        <taxon>Tylenchina</taxon>
        <taxon>Tylenchomorpha</taxon>
        <taxon>Tylenchoidea</taxon>
        <taxon>Meloidogynidae</taxon>
        <taxon>Meloidogyninae</taxon>
        <taxon>Meloidogyne</taxon>
    </lineage>
</organism>
<evidence type="ECO:0000313" key="3">
    <source>
        <dbReference type="Proteomes" id="UP000580250"/>
    </source>
</evidence>
<evidence type="ECO:0000256" key="1">
    <source>
        <dbReference type="SAM" id="Coils"/>
    </source>
</evidence>
<evidence type="ECO:0000313" key="2">
    <source>
        <dbReference type="EMBL" id="CAD2172218.1"/>
    </source>
</evidence>
<proteinExistence type="predicted"/>
<accession>A0A6V7VCS9</accession>
<reference evidence="2 3" key="1">
    <citation type="submission" date="2020-08" db="EMBL/GenBank/DDBJ databases">
        <authorList>
            <person name="Koutsovoulos G."/>
            <person name="Danchin GJ E."/>
        </authorList>
    </citation>
    <scope>NUCLEOTIDE SEQUENCE [LARGE SCALE GENOMIC DNA]</scope>
</reference>
<dbReference type="Proteomes" id="UP000580250">
    <property type="component" value="Unassembled WGS sequence"/>
</dbReference>
<name>A0A6V7VCS9_MELEN</name>
<gene>
    <name evidence="2" type="ORF">MENT_LOCUS23758</name>
</gene>
<comment type="caution">
    <text evidence="2">The sequence shown here is derived from an EMBL/GenBank/DDBJ whole genome shotgun (WGS) entry which is preliminary data.</text>
</comment>
<sequence>MIQDQNQSDEMVKTIQCLVENEEVLRAKVSFATIVEQKMSEKLEHLRRLRKEEKDKMEAQKKQIEVLEKARYYAVCHEHNVETELKRKRTVMGEFKKLVESNSAANLASELTELDLIKEDFCSQRARAPWLPEKQKILGELKQHENELARLQNEISRTDGLISEREDLLAKHKQLPFKNFCVTLANYLHKTRQMDNAMKNELKIQETLLEKTKRLEHEAIQKVPGINQDEEIDVVNVQEVVEKAPESNVERVVNHSPAVTNHSPAITVNRSPVVINQSPATADLSKITQRSKFTPDPIEKHRNTPNRSVTDIIQTGTNDEQANNVIEQDDDLLMHFNGIDVFQTGGNEEGDDIIPAGGVTSNFSFGFNLIRQLVERQLIIRIRRMRKLLGLISIFDLI</sequence>
<feature type="coiled-coil region" evidence="1">
    <location>
        <begin position="134"/>
        <end position="161"/>
    </location>
</feature>
<feature type="coiled-coil region" evidence="1">
    <location>
        <begin position="36"/>
        <end position="70"/>
    </location>
</feature>
<dbReference type="EMBL" id="CAJEWN010000197">
    <property type="protein sequence ID" value="CAD2172218.1"/>
    <property type="molecule type" value="Genomic_DNA"/>
</dbReference>
<dbReference type="AlphaFoldDB" id="A0A6V7VCS9"/>
<keyword evidence="1" id="KW-0175">Coiled coil</keyword>